<proteinExistence type="predicted"/>
<feature type="signal peptide" evidence="3">
    <location>
        <begin position="1"/>
        <end position="23"/>
    </location>
</feature>
<keyword evidence="1" id="KW-0378">Hydrolase</keyword>
<evidence type="ECO:0000313" key="4">
    <source>
        <dbReference type="EMBL" id="GAA4734991.1"/>
    </source>
</evidence>
<sequence>MSVRRPAVVLAAGLLLGGGAAVAVGLGSDGPAPAPAPVAESTVAPQGVPAPTADPGAPPEPAEPSPTATPSPTAEPEPEAATEAEAVAPPQRVRIPAIDVDSRLLHLGLNDDGTIEVPAGKDIDRAAWFDGSPRPGQDGPAVVEGHVDSPNGASVFYRLSELEPGQEVHVDRRDGTTVTFVVDRVEQYAKDEFPTRQVYANTDGPELRVITCGGDWDPSVGHYEDNTVVYAHAA</sequence>
<feature type="chain" id="PRO_5046535132" description="Peptidase C60 sortase A and B" evidence="3">
    <location>
        <begin position="24"/>
        <end position="234"/>
    </location>
</feature>
<dbReference type="RefSeq" id="WP_172153086.1">
    <property type="nucleotide sequence ID" value="NZ_BAABID010000017.1"/>
</dbReference>
<feature type="region of interest" description="Disordered" evidence="2">
    <location>
        <begin position="29"/>
        <end position="93"/>
    </location>
</feature>
<dbReference type="NCBIfam" id="NF033748">
    <property type="entry name" value="class_F_sortase"/>
    <property type="match status" value="1"/>
</dbReference>
<evidence type="ECO:0000313" key="5">
    <source>
        <dbReference type="Proteomes" id="UP001500956"/>
    </source>
</evidence>
<dbReference type="SUPFAM" id="SSF63817">
    <property type="entry name" value="Sortase"/>
    <property type="match status" value="1"/>
</dbReference>
<dbReference type="CDD" id="cd05829">
    <property type="entry name" value="Sortase_F"/>
    <property type="match status" value="1"/>
</dbReference>
<accession>A0ABP8YS65</accession>
<feature type="compositionally biased region" description="Pro residues" evidence="2">
    <location>
        <begin position="56"/>
        <end position="75"/>
    </location>
</feature>
<dbReference type="EMBL" id="BAABID010000017">
    <property type="protein sequence ID" value="GAA4734991.1"/>
    <property type="molecule type" value="Genomic_DNA"/>
</dbReference>
<dbReference type="Proteomes" id="UP001500956">
    <property type="component" value="Unassembled WGS sequence"/>
</dbReference>
<evidence type="ECO:0000256" key="1">
    <source>
        <dbReference type="ARBA" id="ARBA00022801"/>
    </source>
</evidence>
<gene>
    <name evidence="4" type="ORF">GCM10023216_29680</name>
</gene>
<reference evidence="5" key="1">
    <citation type="journal article" date="2019" name="Int. J. Syst. Evol. Microbiol.">
        <title>The Global Catalogue of Microorganisms (GCM) 10K type strain sequencing project: providing services to taxonomists for standard genome sequencing and annotation.</title>
        <authorList>
            <consortium name="The Broad Institute Genomics Platform"/>
            <consortium name="The Broad Institute Genome Sequencing Center for Infectious Disease"/>
            <person name="Wu L."/>
            <person name="Ma J."/>
        </authorList>
    </citation>
    <scope>NUCLEOTIDE SEQUENCE [LARGE SCALE GENOMIC DNA]</scope>
    <source>
        <strain evidence="5">JCM 18063</strain>
    </source>
</reference>
<dbReference type="Gene3D" id="2.40.260.10">
    <property type="entry name" value="Sortase"/>
    <property type="match status" value="1"/>
</dbReference>
<evidence type="ECO:0008006" key="6">
    <source>
        <dbReference type="Google" id="ProtNLM"/>
    </source>
</evidence>
<comment type="caution">
    <text evidence="4">The sequence shown here is derived from an EMBL/GenBank/DDBJ whole genome shotgun (WGS) entry which is preliminary data.</text>
</comment>
<keyword evidence="3" id="KW-0732">Signal</keyword>
<organism evidence="4 5">
    <name type="scientific">Isoptericola chiayiensis</name>
    <dbReference type="NCBI Taxonomy" id="579446"/>
    <lineage>
        <taxon>Bacteria</taxon>
        <taxon>Bacillati</taxon>
        <taxon>Actinomycetota</taxon>
        <taxon>Actinomycetes</taxon>
        <taxon>Micrococcales</taxon>
        <taxon>Promicromonosporaceae</taxon>
        <taxon>Isoptericola</taxon>
    </lineage>
</organism>
<dbReference type="InterPro" id="IPR023365">
    <property type="entry name" value="Sortase_dom-sf"/>
</dbReference>
<evidence type="ECO:0000256" key="2">
    <source>
        <dbReference type="SAM" id="MobiDB-lite"/>
    </source>
</evidence>
<dbReference type="InterPro" id="IPR042001">
    <property type="entry name" value="Sortase_F"/>
</dbReference>
<protein>
    <recommendedName>
        <fullName evidence="6">Peptidase C60 sortase A and B</fullName>
    </recommendedName>
</protein>
<keyword evidence="5" id="KW-1185">Reference proteome</keyword>
<dbReference type="InterPro" id="IPR005754">
    <property type="entry name" value="Sortase"/>
</dbReference>
<evidence type="ECO:0000256" key="3">
    <source>
        <dbReference type="SAM" id="SignalP"/>
    </source>
</evidence>
<dbReference type="Pfam" id="PF04203">
    <property type="entry name" value="Sortase"/>
    <property type="match status" value="1"/>
</dbReference>
<name>A0ABP8YS65_9MICO</name>